<evidence type="ECO:0000256" key="8">
    <source>
        <dbReference type="SAM" id="MobiDB-lite"/>
    </source>
</evidence>
<comment type="pathway">
    <text evidence="1 7">Cell wall biogenesis; peptidoglycan biosynthesis.</text>
</comment>
<feature type="compositionally biased region" description="Pro residues" evidence="8">
    <location>
        <begin position="49"/>
        <end position="61"/>
    </location>
</feature>
<proteinExistence type="inferred from homology"/>
<feature type="chain" id="PRO_5047191342" evidence="9">
    <location>
        <begin position="27"/>
        <end position="467"/>
    </location>
</feature>
<organism evidence="11 12">
    <name type="scientific">Methylocystis rosea</name>
    <dbReference type="NCBI Taxonomy" id="173366"/>
    <lineage>
        <taxon>Bacteria</taxon>
        <taxon>Pseudomonadati</taxon>
        <taxon>Pseudomonadota</taxon>
        <taxon>Alphaproteobacteria</taxon>
        <taxon>Hyphomicrobiales</taxon>
        <taxon>Methylocystaceae</taxon>
        <taxon>Methylocystis</taxon>
    </lineage>
</organism>
<protein>
    <submittedName>
        <fullName evidence="11">L,D-transpeptidase family protein</fullName>
    </submittedName>
</protein>
<keyword evidence="6 7" id="KW-0961">Cell wall biogenesis/degradation</keyword>
<feature type="compositionally biased region" description="Low complexity" evidence="8">
    <location>
        <begin position="31"/>
        <end position="48"/>
    </location>
</feature>
<feature type="compositionally biased region" description="Low complexity" evidence="8">
    <location>
        <begin position="62"/>
        <end position="94"/>
    </location>
</feature>
<evidence type="ECO:0000256" key="6">
    <source>
        <dbReference type="ARBA" id="ARBA00023316"/>
    </source>
</evidence>
<dbReference type="InterPro" id="IPR036366">
    <property type="entry name" value="PGBDSf"/>
</dbReference>
<dbReference type="CDD" id="cd16913">
    <property type="entry name" value="YkuD_like"/>
    <property type="match status" value="1"/>
</dbReference>
<dbReference type="PROSITE" id="PS52029">
    <property type="entry name" value="LD_TPASE"/>
    <property type="match status" value="1"/>
</dbReference>
<evidence type="ECO:0000313" key="11">
    <source>
        <dbReference type="EMBL" id="QGM93238.1"/>
    </source>
</evidence>
<dbReference type="Proteomes" id="UP000424673">
    <property type="component" value="Chromosome"/>
</dbReference>
<comment type="similarity">
    <text evidence="2">Belongs to the YkuD family.</text>
</comment>
<feature type="region of interest" description="Disordered" evidence="8">
    <location>
        <begin position="31"/>
        <end position="128"/>
    </location>
</feature>
<dbReference type="InterPro" id="IPR038063">
    <property type="entry name" value="Transpep_catalytic_dom"/>
</dbReference>
<dbReference type="Pfam" id="PF03734">
    <property type="entry name" value="YkuD"/>
    <property type="match status" value="1"/>
</dbReference>
<evidence type="ECO:0000256" key="7">
    <source>
        <dbReference type="PROSITE-ProRule" id="PRU01373"/>
    </source>
</evidence>
<dbReference type="PANTHER" id="PTHR41533:SF1">
    <property type="entry name" value="L,D-TRANSPEPTIDASE YCBB-RELATED"/>
    <property type="match status" value="1"/>
</dbReference>
<feature type="domain" description="L,D-TPase catalytic" evidence="10">
    <location>
        <begin position="238"/>
        <end position="412"/>
    </location>
</feature>
<feature type="active site" description="Proton donor/acceptor" evidence="7">
    <location>
        <position position="368"/>
    </location>
</feature>
<dbReference type="SUPFAM" id="SSF47090">
    <property type="entry name" value="PGBD-like"/>
    <property type="match status" value="1"/>
</dbReference>
<dbReference type="InterPro" id="IPR036365">
    <property type="entry name" value="PGBD-like_sf"/>
</dbReference>
<keyword evidence="9" id="KW-0732">Signal</keyword>
<dbReference type="PANTHER" id="PTHR41533">
    <property type="entry name" value="L,D-TRANSPEPTIDASE HI_1667-RELATED"/>
    <property type="match status" value="1"/>
</dbReference>
<dbReference type="SUPFAM" id="SSF141523">
    <property type="entry name" value="L,D-transpeptidase catalytic domain-like"/>
    <property type="match status" value="1"/>
</dbReference>
<keyword evidence="3" id="KW-0808">Transferase</keyword>
<name>A0ABX6EEJ6_9HYPH</name>
<dbReference type="InterPro" id="IPR002477">
    <property type="entry name" value="Peptidoglycan-bd-like"/>
</dbReference>
<evidence type="ECO:0000256" key="2">
    <source>
        <dbReference type="ARBA" id="ARBA00005992"/>
    </source>
</evidence>
<dbReference type="Gene3D" id="1.10.101.10">
    <property type="entry name" value="PGBD-like superfamily/PGBD"/>
    <property type="match status" value="1"/>
</dbReference>
<evidence type="ECO:0000256" key="5">
    <source>
        <dbReference type="ARBA" id="ARBA00022984"/>
    </source>
</evidence>
<gene>
    <name evidence="11" type="ORF">F7D13_03950</name>
</gene>
<reference evidence="12" key="1">
    <citation type="submission" date="2019-09" db="EMBL/GenBank/DDBJ databases">
        <title>Isolation and complete genome sequencing of Methylocystis species.</title>
        <authorList>
            <person name="Rumah B.L."/>
            <person name="Stead C.E."/>
            <person name="Stevens B.C."/>
            <person name="Minton N.P."/>
            <person name="Grosse-Honebrink A."/>
            <person name="Zhang Y."/>
        </authorList>
    </citation>
    <scope>NUCLEOTIDE SEQUENCE [LARGE SCALE GENOMIC DNA]</scope>
    <source>
        <strain evidence="12">BRCS1</strain>
    </source>
</reference>
<feature type="signal peptide" evidence="9">
    <location>
        <begin position="1"/>
        <end position="26"/>
    </location>
</feature>
<keyword evidence="12" id="KW-1185">Reference proteome</keyword>
<evidence type="ECO:0000256" key="1">
    <source>
        <dbReference type="ARBA" id="ARBA00004752"/>
    </source>
</evidence>
<feature type="compositionally biased region" description="Polar residues" evidence="8">
    <location>
        <begin position="117"/>
        <end position="127"/>
    </location>
</feature>
<accession>A0ABX6EEJ6</accession>
<dbReference type="Pfam" id="PF01471">
    <property type="entry name" value="PG_binding_1"/>
    <property type="match status" value="1"/>
</dbReference>
<evidence type="ECO:0000256" key="4">
    <source>
        <dbReference type="ARBA" id="ARBA00022960"/>
    </source>
</evidence>
<reference evidence="11 12" key="2">
    <citation type="journal article" date="2021" name="AMB Express">
        <title>Isolation and characterisation of Methylocystis spp. for poly-3-hydroxybutyrate production using waste methane feedstocks.</title>
        <authorList>
            <person name="Rumah B.L."/>
            <person name="Stead C.E."/>
            <person name="Claxton Stevens B.H."/>
            <person name="Minton N.P."/>
            <person name="Grosse-Honebrink A."/>
            <person name="Zhang Y."/>
        </authorList>
    </citation>
    <scope>NUCLEOTIDE SEQUENCE [LARGE SCALE GENOMIC DNA]</scope>
    <source>
        <strain evidence="11 12">BRCS1</strain>
    </source>
</reference>
<dbReference type="EMBL" id="CP044328">
    <property type="protein sequence ID" value="QGM93238.1"/>
    <property type="molecule type" value="Genomic_DNA"/>
</dbReference>
<evidence type="ECO:0000313" key="12">
    <source>
        <dbReference type="Proteomes" id="UP000424673"/>
    </source>
</evidence>
<evidence type="ECO:0000256" key="3">
    <source>
        <dbReference type="ARBA" id="ARBA00022679"/>
    </source>
</evidence>
<keyword evidence="5 7" id="KW-0573">Peptidoglycan synthesis</keyword>
<evidence type="ECO:0000259" key="10">
    <source>
        <dbReference type="PROSITE" id="PS52029"/>
    </source>
</evidence>
<evidence type="ECO:0000256" key="9">
    <source>
        <dbReference type="SAM" id="SignalP"/>
    </source>
</evidence>
<dbReference type="InterPro" id="IPR052905">
    <property type="entry name" value="LD-transpeptidase_YkuD-like"/>
</dbReference>
<keyword evidence="4 7" id="KW-0133">Cell shape</keyword>
<feature type="active site" description="Nucleophile" evidence="7">
    <location>
        <position position="387"/>
    </location>
</feature>
<dbReference type="InterPro" id="IPR005490">
    <property type="entry name" value="LD_TPept_cat_dom"/>
</dbReference>
<dbReference type="Gene3D" id="2.40.440.10">
    <property type="entry name" value="L,D-transpeptidase catalytic domain-like"/>
    <property type="match status" value="1"/>
</dbReference>
<sequence length="467" mass="50381">MKMNKTPSASRLGFLIGALMSMLATGAPLRAETATPEPAPAPAQSAPTPVAPPAPAAPSEPAPVTSAPVTSAPPVSAAPAAPQATNPAPAQTAVKKPKPKPAPPRETALSDDPTPALQPQTFFTTSKAADRYRQIVDRGGWPRVGVSLRPGAKGAAVSTLRRRLAAEDDSLVDTAKEKWDADLTAAVKRFQYRLGLKQTGVVAGATLRELDVPAETRFHQLESTAQRLTAFDFAFGPRYIVVNIPSTAVDAVEDDRVVRRYAAIVGDPEHHSPELHAKVVAVNINPTWTVPVSIIKNEIAPKMLKDPTYLQRSHIRVLNGHGEEVDPRSINWASERAAQYTLRQDSGADNSLGSIRISMPNSHSVYMHDTPSRNLFANDYRFLSHGCVRVQGVVDLAAWLLDGESGPQMSKDDINAKIASGEREEVRLTQHVPVAWVYMTGWASADGLVHFRDDVYHLDEISGIAEQ</sequence>